<dbReference type="Proteomes" id="UP000191691">
    <property type="component" value="Unassembled WGS sequence"/>
</dbReference>
<sequence>MPGATQPRRQGPYGVAYKTDEGTLQRLSNITNNPKNILPLTTTSATAMPWNPYAVCGIPHGGPVSCCGVTKKAEPCKNSVKVQDTKVGHQKLTTLVREPFNLSTLQSKLCDIARVFCARWHRQRQAEQVGQQWYEAAVRNQARVSHGSRMGSSVVVHQEQLQTSSASRRRPTSANTDQPPPHGLRQDPPVRLSTNPEPVQPFNPFVTSTMLRTNSVPWHVSLAQPAILTSVANIWAGIQDLTLKGLTLSDEVDDIH</sequence>
<protein>
    <submittedName>
        <fullName evidence="2">Uncharacterized protein</fullName>
    </submittedName>
</protein>
<evidence type="ECO:0000313" key="3">
    <source>
        <dbReference type="Proteomes" id="UP000191691"/>
    </source>
</evidence>
<accession>A0A1V6VW61</accession>
<gene>
    <name evidence="2" type="ORF">PENNAL_c0443G11999</name>
</gene>
<reference evidence="3" key="1">
    <citation type="journal article" date="2017" name="Nat. Microbiol.">
        <title>Global analysis of biosynthetic gene clusters reveals vast potential of secondary metabolite production in Penicillium species.</title>
        <authorList>
            <person name="Nielsen J.C."/>
            <person name="Grijseels S."/>
            <person name="Prigent S."/>
            <person name="Ji B."/>
            <person name="Dainat J."/>
            <person name="Nielsen K.F."/>
            <person name="Frisvad J.C."/>
            <person name="Workman M."/>
            <person name="Nielsen J."/>
        </authorList>
    </citation>
    <scope>NUCLEOTIDE SEQUENCE [LARGE SCALE GENOMIC DNA]</scope>
    <source>
        <strain evidence="3">IBT 13039</strain>
    </source>
</reference>
<feature type="region of interest" description="Disordered" evidence="1">
    <location>
        <begin position="145"/>
        <end position="199"/>
    </location>
</feature>
<evidence type="ECO:0000256" key="1">
    <source>
        <dbReference type="SAM" id="MobiDB-lite"/>
    </source>
</evidence>
<dbReference type="AlphaFoldDB" id="A0A1V6VW61"/>
<keyword evidence="3" id="KW-1185">Reference proteome</keyword>
<dbReference type="OMA" id="CARWHRH"/>
<feature type="non-terminal residue" evidence="2">
    <location>
        <position position="256"/>
    </location>
</feature>
<organism evidence="2 3">
    <name type="scientific">Penicillium nalgiovense</name>
    <dbReference type="NCBI Taxonomy" id="60175"/>
    <lineage>
        <taxon>Eukaryota</taxon>
        <taxon>Fungi</taxon>
        <taxon>Dikarya</taxon>
        <taxon>Ascomycota</taxon>
        <taxon>Pezizomycotina</taxon>
        <taxon>Eurotiomycetes</taxon>
        <taxon>Eurotiomycetidae</taxon>
        <taxon>Eurotiales</taxon>
        <taxon>Aspergillaceae</taxon>
        <taxon>Penicillium</taxon>
    </lineage>
</organism>
<evidence type="ECO:0000313" key="2">
    <source>
        <dbReference type="EMBL" id="OQE54892.1"/>
    </source>
</evidence>
<comment type="caution">
    <text evidence="2">The sequence shown here is derived from an EMBL/GenBank/DDBJ whole genome shotgun (WGS) entry which is preliminary data.</text>
</comment>
<name>A0A1V6VW61_PENNA</name>
<proteinExistence type="predicted"/>
<dbReference type="EMBL" id="MOOB01000443">
    <property type="protein sequence ID" value="OQE54892.1"/>
    <property type="molecule type" value="Genomic_DNA"/>
</dbReference>